<dbReference type="GO" id="GO:0016491">
    <property type="term" value="F:oxidoreductase activity"/>
    <property type="evidence" value="ECO:0007669"/>
    <property type="project" value="InterPro"/>
</dbReference>
<dbReference type="GO" id="GO:0005886">
    <property type="term" value="C:plasma membrane"/>
    <property type="evidence" value="ECO:0007669"/>
    <property type="project" value="UniProtKB-SubCell"/>
</dbReference>
<feature type="domain" description="Thioredoxin" evidence="9">
    <location>
        <begin position="289"/>
        <end position="439"/>
    </location>
</feature>
<dbReference type="InterPro" id="IPR003834">
    <property type="entry name" value="Cyt_c_assmbl_TM_dom"/>
</dbReference>
<keyword evidence="11" id="KW-1185">Reference proteome</keyword>
<gene>
    <name evidence="10" type="ORF">ANACOL_02366</name>
</gene>
<dbReference type="InterPro" id="IPR000866">
    <property type="entry name" value="AhpC/TSA"/>
</dbReference>
<dbReference type="EMBL" id="ABGD02000019">
    <property type="protein sequence ID" value="EDS10812.1"/>
    <property type="molecule type" value="Genomic_DNA"/>
</dbReference>
<dbReference type="PANTHER" id="PTHR31272">
    <property type="entry name" value="CYTOCHROME C-TYPE BIOGENESIS PROTEIN HI_1454-RELATED"/>
    <property type="match status" value="1"/>
</dbReference>
<organism evidence="10 11">
    <name type="scientific">Anaerotruncus colihominis DSM 17241</name>
    <dbReference type="NCBI Taxonomy" id="445972"/>
    <lineage>
        <taxon>Bacteria</taxon>
        <taxon>Bacillati</taxon>
        <taxon>Bacillota</taxon>
        <taxon>Clostridia</taxon>
        <taxon>Eubacteriales</taxon>
        <taxon>Oscillospiraceae</taxon>
        <taxon>Anaerotruncus</taxon>
    </lineage>
</organism>
<evidence type="ECO:0000313" key="10">
    <source>
        <dbReference type="EMBL" id="EDS10812.1"/>
    </source>
</evidence>
<evidence type="ECO:0000256" key="7">
    <source>
        <dbReference type="SAM" id="MobiDB-lite"/>
    </source>
</evidence>
<keyword evidence="3" id="KW-1003">Cell membrane</keyword>
<feature type="transmembrane region" description="Helical" evidence="8">
    <location>
        <begin position="58"/>
        <end position="87"/>
    </location>
</feature>
<dbReference type="Gene3D" id="3.40.30.10">
    <property type="entry name" value="Glutaredoxin"/>
    <property type="match status" value="1"/>
</dbReference>
<dbReference type="InterPro" id="IPR013766">
    <property type="entry name" value="Thioredoxin_domain"/>
</dbReference>
<protein>
    <submittedName>
        <fullName evidence="10">Cytochrome C biogenesis protein transmembrane region</fullName>
    </submittedName>
</protein>
<evidence type="ECO:0000256" key="6">
    <source>
        <dbReference type="ARBA" id="ARBA00023136"/>
    </source>
</evidence>
<sequence>MQSLLTGEHISFALVFIEGLLSFFSPCVIPLIPIYVSYLAGSADRDEAGAPVYHRGRVMLHTVFFILGVSFAFFLLGLSFTAIGTFFSGHKTLFARIGGVVIILLGLVQIGFFELPFLQRERRFHLNMKGKRMNPVVAFVMGFTFSFAWTPCVGPALSSVLILASGAKSAATGNLLVLLYAAGFVLPFLALGLFTTQALNFLRSHKKLMRYTIKTGGALLILIGVMTFTGWMNGVTGYLSSFGAPSVSDGEAASTSSSQAAPEQSGPSEDPGAQAPSSSPAPSSSSPEQADVIPAFDFTLTDQYGNTHTLSDYKGKVVFLNFWATWCPPCRQEMPHIEELYNEYGQNTGDVVFLGVTNPKTDENPYGQDGSPEEIAQFLTDNGYTFPSVYDTTGSVFSDYFISAFPTTFLIDARGNIFGYAPGAMTKQMMENVIKQVLDAGAVSASGMGAAASEAVQTSGRRITGGLAPDGLKDAPPQMREQTRRAAALACAFFEQEPAMAGSFTFADIDLNGTPELVIGTYGNWEGTHWVFDLSMEWKEPADALAASYPVSNGEIAFYSCKDPQTGAACFLVDSSGGHGFAENNIKTRLSAGEAGFDVWTCAWERACDPEMNPISETWTLYENGVQRAARDAPYSFEAAALTFDTLYASIFDLAAGDAAAVSLTPEEYLVPPDNPDAVRRAVYMAAQRYMQQNAEAV</sequence>
<keyword evidence="4 8" id="KW-0812">Transmembrane</keyword>
<dbReference type="InterPro" id="IPR051790">
    <property type="entry name" value="Cytochrome_c-biogenesis_DsbD"/>
</dbReference>
<dbReference type="PANTHER" id="PTHR31272:SF4">
    <property type="entry name" value="CYTOCHROME C-TYPE BIOGENESIS PROTEIN HI_1454-RELATED"/>
    <property type="match status" value="1"/>
</dbReference>
<dbReference type="PROSITE" id="PS51352">
    <property type="entry name" value="THIOREDOXIN_2"/>
    <property type="match status" value="1"/>
</dbReference>
<feature type="transmembrane region" description="Helical" evidence="8">
    <location>
        <begin position="177"/>
        <end position="199"/>
    </location>
</feature>
<dbReference type="SUPFAM" id="SSF52833">
    <property type="entry name" value="Thioredoxin-like"/>
    <property type="match status" value="1"/>
</dbReference>
<feature type="region of interest" description="Disordered" evidence="7">
    <location>
        <begin position="250"/>
        <end position="288"/>
    </location>
</feature>
<evidence type="ECO:0000256" key="8">
    <source>
        <dbReference type="SAM" id="Phobius"/>
    </source>
</evidence>
<evidence type="ECO:0000256" key="3">
    <source>
        <dbReference type="ARBA" id="ARBA00022475"/>
    </source>
</evidence>
<evidence type="ECO:0000313" key="11">
    <source>
        <dbReference type="Proteomes" id="UP000003803"/>
    </source>
</evidence>
<dbReference type="GO" id="GO:0016209">
    <property type="term" value="F:antioxidant activity"/>
    <property type="evidence" value="ECO:0007669"/>
    <property type="project" value="InterPro"/>
</dbReference>
<keyword evidence="6 8" id="KW-0472">Membrane</keyword>
<dbReference type="eggNOG" id="COG0785">
    <property type="taxonomic scope" value="Bacteria"/>
</dbReference>
<name>B0PC57_9FIRM</name>
<accession>B0PC57</accession>
<dbReference type="STRING" id="169435.ERS852551_02989"/>
<evidence type="ECO:0000256" key="2">
    <source>
        <dbReference type="ARBA" id="ARBA00006143"/>
    </source>
</evidence>
<feature type="compositionally biased region" description="Polar residues" evidence="7">
    <location>
        <begin position="253"/>
        <end position="267"/>
    </location>
</feature>
<feature type="transmembrane region" description="Helical" evidence="8">
    <location>
        <begin position="12"/>
        <end position="38"/>
    </location>
</feature>
<dbReference type="RefSeq" id="WP_006875452.1">
    <property type="nucleotide sequence ID" value="NZ_DS544184.1"/>
</dbReference>
<dbReference type="AlphaFoldDB" id="B0PC57"/>
<dbReference type="eggNOG" id="COG0526">
    <property type="taxonomic scope" value="Bacteria"/>
</dbReference>
<feature type="compositionally biased region" description="Low complexity" evidence="7">
    <location>
        <begin position="275"/>
        <end position="287"/>
    </location>
</feature>
<comment type="subcellular location">
    <subcellularLocation>
        <location evidence="1">Cell membrane</location>
        <topology evidence="1">Multi-pass membrane protein</topology>
    </subcellularLocation>
</comment>
<dbReference type="Pfam" id="PF02683">
    <property type="entry name" value="DsbD_TM"/>
    <property type="match status" value="1"/>
</dbReference>
<evidence type="ECO:0000256" key="5">
    <source>
        <dbReference type="ARBA" id="ARBA00022989"/>
    </source>
</evidence>
<dbReference type="Proteomes" id="UP000003803">
    <property type="component" value="Unassembled WGS sequence"/>
</dbReference>
<evidence type="ECO:0000256" key="1">
    <source>
        <dbReference type="ARBA" id="ARBA00004651"/>
    </source>
</evidence>
<dbReference type="InterPro" id="IPR036249">
    <property type="entry name" value="Thioredoxin-like_sf"/>
</dbReference>
<dbReference type="HOGENOM" id="CLU_394650_0_0_9"/>
<feature type="transmembrane region" description="Helical" evidence="8">
    <location>
        <begin position="211"/>
        <end position="232"/>
    </location>
</feature>
<dbReference type="GO" id="GO:0017004">
    <property type="term" value="P:cytochrome complex assembly"/>
    <property type="evidence" value="ECO:0007669"/>
    <property type="project" value="InterPro"/>
</dbReference>
<feature type="transmembrane region" description="Helical" evidence="8">
    <location>
        <begin position="93"/>
        <end position="115"/>
    </location>
</feature>
<dbReference type="CDD" id="cd02966">
    <property type="entry name" value="TlpA_like_family"/>
    <property type="match status" value="1"/>
</dbReference>
<comment type="caution">
    <text evidence="10">The sequence shown here is derived from an EMBL/GenBank/DDBJ whole genome shotgun (WGS) entry which is preliminary data.</text>
</comment>
<dbReference type="PROSITE" id="PS00194">
    <property type="entry name" value="THIOREDOXIN_1"/>
    <property type="match status" value="1"/>
</dbReference>
<keyword evidence="5 8" id="KW-1133">Transmembrane helix</keyword>
<comment type="similarity">
    <text evidence="2">Belongs to the DsbD family.</text>
</comment>
<reference evidence="10" key="1">
    <citation type="submission" date="2007-11" db="EMBL/GenBank/DDBJ databases">
        <authorList>
            <person name="Fulton L."/>
            <person name="Clifton S."/>
            <person name="Fulton B."/>
            <person name="Xu J."/>
            <person name="Minx P."/>
            <person name="Pepin K.H."/>
            <person name="Johnson M."/>
            <person name="Thiruvilangam P."/>
            <person name="Bhonagiri V."/>
            <person name="Nash W.E."/>
            <person name="Mardis E.R."/>
            <person name="Wilson R.K."/>
        </authorList>
    </citation>
    <scope>NUCLEOTIDE SEQUENCE [LARGE SCALE GENOMIC DNA]</scope>
    <source>
        <strain evidence="10">DSM 17241</strain>
    </source>
</reference>
<evidence type="ECO:0000259" key="9">
    <source>
        <dbReference type="PROSITE" id="PS51352"/>
    </source>
</evidence>
<evidence type="ECO:0000256" key="4">
    <source>
        <dbReference type="ARBA" id="ARBA00022692"/>
    </source>
</evidence>
<feature type="transmembrane region" description="Helical" evidence="8">
    <location>
        <begin position="136"/>
        <end position="157"/>
    </location>
</feature>
<dbReference type="InterPro" id="IPR017937">
    <property type="entry name" value="Thioredoxin_CS"/>
</dbReference>
<proteinExistence type="inferred from homology"/>
<reference evidence="10" key="2">
    <citation type="submission" date="2013-09" db="EMBL/GenBank/DDBJ databases">
        <title>Draft genome sequence of Anaerotruncus colihominis(DSM 17241).</title>
        <authorList>
            <person name="Sudarsanam P."/>
            <person name="Ley R."/>
            <person name="Guruge J."/>
            <person name="Turnbaugh P.J."/>
            <person name="Mahowald M."/>
            <person name="Liep D."/>
            <person name="Gordon J."/>
        </authorList>
    </citation>
    <scope>NUCLEOTIDE SEQUENCE</scope>
    <source>
        <strain evidence="10">DSM 17241</strain>
    </source>
</reference>
<dbReference type="Pfam" id="PF00578">
    <property type="entry name" value="AhpC-TSA"/>
    <property type="match status" value="1"/>
</dbReference>